<protein>
    <recommendedName>
        <fullName evidence="8">Golgi to ER traffic protein 2</fullName>
    </recommendedName>
</protein>
<keyword evidence="3 5" id="KW-0472">Membrane</keyword>
<name>A0A1C7NIX1_9FUNG</name>
<dbReference type="InterPro" id="IPR028143">
    <property type="entry name" value="Get2/sif1"/>
</dbReference>
<evidence type="ECO:0008006" key="8">
    <source>
        <dbReference type="Google" id="ProtNLM"/>
    </source>
</evidence>
<evidence type="ECO:0000313" key="7">
    <source>
        <dbReference type="Proteomes" id="UP000093000"/>
    </source>
</evidence>
<dbReference type="PANTHER" id="PTHR28263">
    <property type="entry name" value="GOLGI TO ER TRAFFIC PROTEIN 2"/>
    <property type="match status" value="1"/>
</dbReference>
<gene>
    <name evidence="6" type="ORF">A0J61_03484</name>
</gene>
<dbReference type="Proteomes" id="UP000093000">
    <property type="component" value="Unassembled WGS sequence"/>
</dbReference>
<evidence type="ECO:0000256" key="2">
    <source>
        <dbReference type="ARBA" id="ARBA00022989"/>
    </source>
</evidence>
<evidence type="ECO:0000256" key="5">
    <source>
        <dbReference type="SAM" id="Phobius"/>
    </source>
</evidence>
<proteinExistence type="predicted"/>
<comment type="caution">
    <text evidence="6">The sequence shown here is derived from an EMBL/GenBank/DDBJ whole genome shotgun (WGS) entry which is preliminary data.</text>
</comment>
<feature type="transmembrane region" description="Helical" evidence="5">
    <location>
        <begin position="230"/>
        <end position="253"/>
    </location>
</feature>
<keyword evidence="7" id="KW-1185">Reference proteome</keyword>
<reference evidence="6 7" key="1">
    <citation type="submission" date="2016-03" db="EMBL/GenBank/DDBJ databases">
        <title>Choanephora cucurbitarum.</title>
        <authorList>
            <person name="Min B."/>
            <person name="Park H."/>
            <person name="Park J.-H."/>
            <person name="Shin H.-D."/>
            <person name="Choi I.-G."/>
        </authorList>
    </citation>
    <scope>NUCLEOTIDE SEQUENCE [LARGE SCALE GENOMIC DNA]</scope>
    <source>
        <strain evidence="6 7">KUS-F28377</strain>
    </source>
</reference>
<organism evidence="6 7">
    <name type="scientific">Choanephora cucurbitarum</name>
    <dbReference type="NCBI Taxonomy" id="101091"/>
    <lineage>
        <taxon>Eukaryota</taxon>
        <taxon>Fungi</taxon>
        <taxon>Fungi incertae sedis</taxon>
        <taxon>Mucoromycota</taxon>
        <taxon>Mucoromycotina</taxon>
        <taxon>Mucoromycetes</taxon>
        <taxon>Mucorales</taxon>
        <taxon>Mucorineae</taxon>
        <taxon>Choanephoraceae</taxon>
        <taxon>Choanephoroideae</taxon>
        <taxon>Choanephora</taxon>
    </lineage>
</organism>
<feature type="compositionally biased region" description="Basic and acidic residues" evidence="4">
    <location>
        <begin position="1"/>
        <end position="11"/>
    </location>
</feature>
<evidence type="ECO:0000256" key="4">
    <source>
        <dbReference type="SAM" id="MobiDB-lite"/>
    </source>
</evidence>
<dbReference type="Pfam" id="PF08690">
    <property type="entry name" value="GET2"/>
    <property type="match status" value="1"/>
</dbReference>
<dbReference type="STRING" id="101091.A0A1C7NIX1"/>
<dbReference type="EMBL" id="LUGH01000151">
    <property type="protein sequence ID" value="OBZ88466.1"/>
    <property type="molecule type" value="Genomic_DNA"/>
</dbReference>
<evidence type="ECO:0000256" key="3">
    <source>
        <dbReference type="ARBA" id="ARBA00023136"/>
    </source>
</evidence>
<evidence type="ECO:0000313" key="6">
    <source>
        <dbReference type="EMBL" id="OBZ88466.1"/>
    </source>
</evidence>
<evidence type="ECO:0000256" key="1">
    <source>
        <dbReference type="ARBA" id="ARBA00022692"/>
    </source>
</evidence>
<keyword evidence="1 5" id="KW-0812">Transmembrane</keyword>
<dbReference type="OrthoDB" id="5393181at2759"/>
<dbReference type="InParanoid" id="A0A1C7NIX1"/>
<feature type="transmembrane region" description="Helical" evidence="5">
    <location>
        <begin position="133"/>
        <end position="151"/>
    </location>
</feature>
<feature type="region of interest" description="Disordered" evidence="4">
    <location>
        <begin position="1"/>
        <end position="69"/>
    </location>
</feature>
<keyword evidence="2 5" id="KW-1133">Transmembrane helix</keyword>
<feature type="transmembrane region" description="Helical" evidence="5">
    <location>
        <begin position="171"/>
        <end position="189"/>
    </location>
</feature>
<sequence>MGELTEQEKLERRRQKRQQRILNAGESRLHKITGTAFPHRASPTPSPSVSSEPTTRKVDEDPSEDLGAPQPLFENLMGSNAAATLLGNDTPPFPFNLEQKQGQEQAFNPASLFAAFNAQASEPTVQRDITTSYWNGLHLIMMILLGCYAVYQECKIGRETFSTLLYHAPTFYSNHMSLFWYFVTIELGLQSARMFYHKGSMPSNSTWAQLATQLPHPIGTIATVFMRYRLIFSCLVQDISILIFIVGMAQVILNVL</sequence>
<accession>A0A1C7NIX1</accession>
<dbReference type="PANTHER" id="PTHR28263:SF1">
    <property type="entry name" value="GOLGI TO ER TRAFFIC PROTEIN 2"/>
    <property type="match status" value="1"/>
</dbReference>
<dbReference type="AlphaFoldDB" id="A0A1C7NIX1"/>